<dbReference type="AlphaFoldDB" id="A0A5Q5BKJ4"/>
<name>A0A5Q5BKJ4_MYCSS</name>
<organism evidence="2">
    <name type="scientific">Mycobacterium sp. (strain MCS)</name>
    <dbReference type="NCBI Taxonomy" id="164756"/>
    <lineage>
        <taxon>Bacteria</taxon>
        <taxon>Bacillati</taxon>
        <taxon>Actinomycetota</taxon>
        <taxon>Actinomycetes</taxon>
        <taxon>Mycobacteriales</taxon>
        <taxon>Mycobacteriaceae</taxon>
        <taxon>Mycobacterium</taxon>
    </lineage>
</organism>
<reference evidence="2" key="1">
    <citation type="submission" date="2006-06" db="EMBL/GenBank/DDBJ databases">
        <title>Complete sequence of chromosome of Mycobacterium sp. MCS.</title>
        <authorList>
            <consortium name="US DOE Joint Genome Institute"/>
            <person name="Copeland A."/>
            <person name="Lucas S."/>
            <person name="Lapidus A."/>
            <person name="Barry K."/>
            <person name="Detter J.C."/>
            <person name="Glavina del Rio T."/>
            <person name="Hammon N."/>
            <person name="Israni S."/>
            <person name="Dalin E."/>
            <person name="Tice H."/>
            <person name="Pitluck S."/>
            <person name="Martinez M."/>
            <person name="Schmutz J."/>
            <person name="Larimer F."/>
            <person name="Land M."/>
            <person name="Hauser L."/>
            <person name="Kyrpides N."/>
            <person name="Kim E."/>
            <person name="Miller C.D."/>
            <person name="Hughes J.E."/>
            <person name="Anderson A.J."/>
            <person name="Sims R.C."/>
            <person name="Richardson P."/>
        </authorList>
    </citation>
    <scope>NUCLEOTIDE SEQUENCE [LARGE SCALE GENOMIC DNA]</scope>
    <source>
        <strain evidence="2">MCS</strain>
    </source>
</reference>
<keyword evidence="2" id="KW-0378">Hydrolase</keyword>
<gene>
    <name evidence="2" type="ordered locus">Mmcs_2753</name>
</gene>
<feature type="domain" description="SnoaL-like" evidence="1">
    <location>
        <begin position="11"/>
        <end position="110"/>
    </location>
</feature>
<evidence type="ECO:0000313" key="2">
    <source>
        <dbReference type="EMBL" id="ABG08860.1"/>
    </source>
</evidence>
<proteinExistence type="predicted"/>
<dbReference type="Pfam" id="PF12680">
    <property type="entry name" value="SnoaL_2"/>
    <property type="match status" value="1"/>
</dbReference>
<dbReference type="Gene3D" id="3.10.450.50">
    <property type="match status" value="1"/>
</dbReference>
<protein>
    <submittedName>
        <fullName evidence="2">Limonene-1,2-epoxide hydrolase</fullName>
    </submittedName>
</protein>
<evidence type="ECO:0000259" key="1">
    <source>
        <dbReference type="Pfam" id="PF12680"/>
    </source>
</evidence>
<dbReference type="SUPFAM" id="SSF54427">
    <property type="entry name" value="NTF2-like"/>
    <property type="match status" value="1"/>
</dbReference>
<dbReference type="InterPro" id="IPR032710">
    <property type="entry name" value="NTF2-like_dom_sf"/>
</dbReference>
<dbReference type="KEGG" id="mmc:Mmcs_2753"/>
<sequence>MSVDDTVLGLWKALSARDWDAVKTHLSDDCIYADMPLGPALAARGPEDIVKRLKVGLEPLAGYENHDGLLVTNCADVMYEHSETWEWPTGETAVLRFVTVHRVENGKITLWKDYWDMSGLTATAPPTWLEDLATADTSWVFDATGMI</sequence>
<dbReference type="GO" id="GO:0016787">
    <property type="term" value="F:hydrolase activity"/>
    <property type="evidence" value="ECO:0007669"/>
    <property type="project" value="UniProtKB-KW"/>
</dbReference>
<dbReference type="InterPro" id="IPR037401">
    <property type="entry name" value="SnoaL-like"/>
</dbReference>
<dbReference type="EMBL" id="CP000384">
    <property type="protein sequence ID" value="ABG08860.1"/>
    <property type="molecule type" value="Genomic_DNA"/>
</dbReference>
<accession>A0A5Q5BKJ4</accession>